<dbReference type="EMBL" id="ML994610">
    <property type="protein sequence ID" value="KAF2195660.1"/>
    <property type="molecule type" value="Genomic_DNA"/>
</dbReference>
<evidence type="ECO:0000313" key="1">
    <source>
        <dbReference type="EMBL" id="KAF2195660.1"/>
    </source>
</evidence>
<gene>
    <name evidence="1" type="ORF">K469DRAFT_681939</name>
</gene>
<accession>A0A6A6EZW5</accession>
<dbReference type="AlphaFoldDB" id="A0A6A6EZW5"/>
<organism evidence="1 2">
    <name type="scientific">Zopfia rhizophila CBS 207.26</name>
    <dbReference type="NCBI Taxonomy" id="1314779"/>
    <lineage>
        <taxon>Eukaryota</taxon>
        <taxon>Fungi</taxon>
        <taxon>Dikarya</taxon>
        <taxon>Ascomycota</taxon>
        <taxon>Pezizomycotina</taxon>
        <taxon>Dothideomycetes</taxon>
        <taxon>Dothideomycetes incertae sedis</taxon>
        <taxon>Zopfiaceae</taxon>
        <taxon>Zopfia</taxon>
    </lineage>
</organism>
<protein>
    <submittedName>
        <fullName evidence="1">Uncharacterized protein</fullName>
    </submittedName>
</protein>
<reference evidence="1" key="1">
    <citation type="journal article" date="2020" name="Stud. Mycol.">
        <title>101 Dothideomycetes genomes: a test case for predicting lifestyles and emergence of pathogens.</title>
        <authorList>
            <person name="Haridas S."/>
            <person name="Albert R."/>
            <person name="Binder M."/>
            <person name="Bloem J."/>
            <person name="Labutti K."/>
            <person name="Salamov A."/>
            <person name="Andreopoulos B."/>
            <person name="Baker S."/>
            <person name="Barry K."/>
            <person name="Bills G."/>
            <person name="Bluhm B."/>
            <person name="Cannon C."/>
            <person name="Castanera R."/>
            <person name="Culley D."/>
            <person name="Daum C."/>
            <person name="Ezra D."/>
            <person name="Gonzalez J."/>
            <person name="Henrissat B."/>
            <person name="Kuo A."/>
            <person name="Liang C."/>
            <person name="Lipzen A."/>
            <person name="Lutzoni F."/>
            <person name="Magnuson J."/>
            <person name="Mondo S."/>
            <person name="Nolan M."/>
            <person name="Ohm R."/>
            <person name="Pangilinan J."/>
            <person name="Park H.-J."/>
            <person name="Ramirez L."/>
            <person name="Alfaro M."/>
            <person name="Sun H."/>
            <person name="Tritt A."/>
            <person name="Yoshinaga Y."/>
            <person name="Zwiers L.-H."/>
            <person name="Turgeon B."/>
            <person name="Goodwin S."/>
            <person name="Spatafora J."/>
            <person name="Crous P."/>
            <person name="Grigoriev I."/>
        </authorList>
    </citation>
    <scope>NUCLEOTIDE SEQUENCE</scope>
    <source>
        <strain evidence="1">CBS 207.26</strain>
    </source>
</reference>
<keyword evidence="2" id="KW-1185">Reference proteome</keyword>
<dbReference type="Proteomes" id="UP000800200">
    <property type="component" value="Unassembled WGS sequence"/>
</dbReference>
<name>A0A6A6EZW5_9PEZI</name>
<sequence>MPGLREQTWRSFGLLFRELAVYIHDGSYDAFNEIASHGQLSNFPTPDVKIIGAVFEAIEATGRQNLEINFKWRLCCATSVRRRLIGIVCEDPYRRNFDLAELTFFRTGLYLGSTWGRLSPSYSPMQDFSLALGFIDVECATRLGSRLWRLYLDYEEVELPATNLAQLKGQEIIHKAFIALLSDSRSKEGEFMVNSIDSRKANGVAEGWIEWQGGHGWVRVKTSREALAAVSWEQIGGMKLF</sequence>
<proteinExistence type="predicted"/>
<evidence type="ECO:0000313" key="2">
    <source>
        <dbReference type="Proteomes" id="UP000800200"/>
    </source>
</evidence>